<keyword evidence="3 6" id="KW-0349">Heme</keyword>
<dbReference type="PROSITE" id="PS51257">
    <property type="entry name" value="PROKAR_LIPOPROTEIN"/>
    <property type="match status" value="1"/>
</dbReference>
<dbReference type="EMBL" id="BAABKI010000024">
    <property type="protein sequence ID" value="GAA5176940.1"/>
    <property type="molecule type" value="Genomic_DNA"/>
</dbReference>
<keyword evidence="2 6" id="KW-0813">Transport</keyword>
<dbReference type="InterPro" id="IPR012292">
    <property type="entry name" value="Globin/Proto"/>
</dbReference>
<comment type="similarity">
    <text evidence="1 6">Belongs to the truncated hemoglobin family. Group I subfamily.</text>
</comment>
<evidence type="ECO:0000256" key="2">
    <source>
        <dbReference type="ARBA" id="ARBA00022448"/>
    </source>
</evidence>
<keyword evidence="7" id="KW-0732">Signal</keyword>
<dbReference type="SUPFAM" id="SSF46458">
    <property type="entry name" value="Globin-like"/>
    <property type="match status" value="1"/>
</dbReference>
<comment type="caution">
    <text evidence="8">The sequence shown here is derived from an EMBL/GenBank/DDBJ whole genome shotgun (WGS) entry which is preliminary data.</text>
</comment>
<evidence type="ECO:0000313" key="9">
    <source>
        <dbReference type="Proteomes" id="UP001500074"/>
    </source>
</evidence>
<evidence type="ECO:0000256" key="7">
    <source>
        <dbReference type="SAM" id="SignalP"/>
    </source>
</evidence>
<keyword evidence="6" id="KW-0561">Oxygen transport</keyword>
<evidence type="ECO:0000256" key="4">
    <source>
        <dbReference type="ARBA" id="ARBA00022723"/>
    </source>
</evidence>
<proteinExistence type="inferred from homology"/>
<evidence type="ECO:0000256" key="3">
    <source>
        <dbReference type="ARBA" id="ARBA00022617"/>
    </source>
</evidence>
<keyword evidence="4 6" id="KW-0479">Metal-binding</keyword>
<evidence type="ECO:0000256" key="6">
    <source>
        <dbReference type="PIRNR" id="PIRNR002030"/>
    </source>
</evidence>
<dbReference type="CDD" id="cd00454">
    <property type="entry name" value="TrHb1_N"/>
    <property type="match status" value="1"/>
</dbReference>
<dbReference type="Pfam" id="PF01152">
    <property type="entry name" value="Bac_globin"/>
    <property type="match status" value="1"/>
</dbReference>
<name>A0ABP9RGX8_9GAMM</name>
<dbReference type="InterPro" id="IPR016339">
    <property type="entry name" value="Hemoglobin_trunc_I"/>
</dbReference>
<protein>
    <recommendedName>
        <fullName evidence="6">Group 1 truncated hemoglobin</fullName>
    </recommendedName>
</protein>
<feature type="chain" id="PRO_5045236621" description="Group 1 truncated hemoglobin" evidence="7">
    <location>
        <begin position="24"/>
        <end position="146"/>
    </location>
</feature>
<keyword evidence="5 6" id="KW-0408">Iron</keyword>
<dbReference type="Gene3D" id="1.10.490.10">
    <property type="entry name" value="Globins"/>
    <property type="match status" value="1"/>
</dbReference>
<gene>
    <name evidence="8" type="ORF">GCM10023342_23690</name>
</gene>
<feature type="signal peptide" evidence="7">
    <location>
        <begin position="1"/>
        <end position="23"/>
    </location>
</feature>
<dbReference type="InterPro" id="IPR009050">
    <property type="entry name" value="Globin-like_sf"/>
</dbReference>
<reference evidence="9" key="1">
    <citation type="journal article" date="2019" name="Int. J. Syst. Evol. Microbiol.">
        <title>The Global Catalogue of Microorganisms (GCM) 10K type strain sequencing project: providing services to taxonomists for standard genome sequencing and annotation.</title>
        <authorList>
            <consortium name="The Broad Institute Genomics Platform"/>
            <consortium name="The Broad Institute Genome Sequencing Center for Infectious Disease"/>
            <person name="Wu L."/>
            <person name="Ma J."/>
        </authorList>
    </citation>
    <scope>NUCLEOTIDE SEQUENCE [LARGE SCALE GENOMIC DNA]</scope>
    <source>
        <strain evidence="9">JCM 18472</strain>
    </source>
</reference>
<evidence type="ECO:0000256" key="1">
    <source>
        <dbReference type="ARBA" id="ARBA00009660"/>
    </source>
</evidence>
<dbReference type="Proteomes" id="UP001500074">
    <property type="component" value="Unassembled WGS sequence"/>
</dbReference>
<dbReference type="RefSeq" id="WP_031385096.1">
    <property type="nucleotide sequence ID" value="NZ_BAABKI010000024.1"/>
</dbReference>
<evidence type="ECO:0000256" key="5">
    <source>
        <dbReference type="ARBA" id="ARBA00023004"/>
    </source>
</evidence>
<keyword evidence="9" id="KW-1185">Reference proteome</keyword>
<dbReference type="PIRSF" id="PIRSF002030">
    <property type="entry name" value="Globin_Protozoa/Cyanobacteria"/>
    <property type="match status" value="1"/>
</dbReference>
<dbReference type="InterPro" id="IPR001486">
    <property type="entry name" value="Hemoglobin_trunc"/>
</dbReference>
<sequence length="146" mass="15756">MTRLRSAFLVLVLLLAGCAGSGAKPPPTLYQQLGGEAGVSAIVEDFAYRVADDPQLVGFFANTNIDHLVASLEQQFCAVSDGPCVYQGPPMDKVHQYMGIRETDFNRLVGKLQAALLAQGVPAAARNQLLKRLAAMHDDVMRRQDG</sequence>
<evidence type="ECO:0000313" key="8">
    <source>
        <dbReference type="EMBL" id="GAA5176940.1"/>
    </source>
</evidence>
<accession>A0ABP9RGX8</accession>
<organism evidence="8 9">
    <name type="scientific">Modicisalibacter zincidurans</name>
    <dbReference type="NCBI Taxonomy" id="1178777"/>
    <lineage>
        <taxon>Bacteria</taxon>
        <taxon>Pseudomonadati</taxon>
        <taxon>Pseudomonadota</taxon>
        <taxon>Gammaproteobacteria</taxon>
        <taxon>Oceanospirillales</taxon>
        <taxon>Halomonadaceae</taxon>
        <taxon>Modicisalibacter</taxon>
    </lineage>
</organism>
<comment type="cofactor">
    <cofactor evidence="6">
        <name>heme</name>
        <dbReference type="ChEBI" id="CHEBI:30413"/>
    </cofactor>
</comment>